<accession>A0A9Q3E7A2</accession>
<dbReference type="EMBL" id="AVOT02024303">
    <property type="protein sequence ID" value="MBW0514912.1"/>
    <property type="molecule type" value="Genomic_DNA"/>
</dbReference>
<dbReference type="Proteomes" id="UP000765509">
    <property type="component" value="Unassembled WGS sequence"/>
</dbReference>
<evidence type="ECO:0000313" key="3">
    <source>
        <dbReference type="Proteomes" id="UP000765509"/>
    </source>
</evidence>
<protein>
    <submittedName>
        <fullName evidence="2">Uncharacterized protein</fullName>
    </submittedName>
</protein>
<feature type="compositionally biased region" description="Polar residues" evidence="1">
    <location>
        <begin position="169"/>
        <end position="178"/>
    </location>
</feature>
<organism evidence="2 3">
    <name type="scientific">Austropuccinia psidii MF-1</name>
    <dbReference type="NCBI Taxonomy" id="1389203"/>
    <lineage>
        <taxon>Eukaryota</taxon>
        <taxon>Fungi</taxon>
        <taxon>Dikarya</taxon>
        <taxon>Basidiomycota</taxon>
        <taxon>Pucciniomycotina</taxon>
        <taxon>Pucciniomycetes</taxon>
        <taxon>Pucciniales</taxon>
        <taxon>Sphaerophragmiaceae</taxon>
        <taxon>Austropuccinia</taxon>
    </lineage>
</organism>
<gene>
    <name evidence="2" type="ORF">O181_054627</name>
</gene>
<dbReference type="AlphaFoldDB" id="A0A9Q3E7A2"/>
<reference evidence="2" key="1">
    <citation type="submission" date="2021-03" db="EMBL/GenBank/DDBJ databases">
        <title>Draft genome sequence of rust myrtle Austropuccinia psidii MF-1, a brazilian biotype.</title>
        <authorList>
            <person name="Quecine M.C."/>
            <person name="Pachon D.M.R."/>
            <person name="Bonatelli M.L."/>
            <person name="Correr F.H."/>
            <person name="Franceschini L.M."/>
            <person name="Leite T.F."/>
            <person name="Margarido G.R.A."/>
            <person name="Almeida C.A."/>
            <person name="Ferrarezi J.A."/>
            <person name="Labate C.A."/>
        </authorList>
    </citation>
    <scope>NUCLEOTIDE SEQUENCE</scope>
    <source>
        <strain evidence="2">MF-1</strain>
    </source>
</reference>
<feature type="compositionally biased region" description="Basic and acidic residues" evidence="1">
    <location>
        <begin position="154"/>
        <end position="168"/>
    </location>
</feature>
<feature type="region of interest" description="Disordered" evidence="1">
    <location>
        <begin position="122"/>
        <end position="223"/>
    </location>
</feature>
<feature type="compositionally biased region" description="Low complexity" evidence="1">
    <location>
        <begin position="127"/>
        <end position="148"/>
    </location>
</feature>
<proteinExistence type="predicted"/>
<evidence type="ECO:0000313" key="2">
    <source>
        <dbReference type="EMBL" id="MBW0514912.1"/>
    </source>
</evidence>
<feature type="compositionally biased region" description="Low complexity" evidence="1">
    <location>
        <begin position="206"/>
        <end position="223"/>
    </location>
</feature>
<keyword evidence="3" id="KW-1185">Reference proteome</keyword>
<name>A0A9Q3E7A2_9BASI</name>
<evidence type="ECO:0000256" key="1">
    <source>
        <dbReference type="SAM" id="MobiDB-lite"/>
    </source>
</evidence>
<sequence length="274" mass="31489">MSSRNYNQPKEENFCIEWFSLHFIRRSTLLEPFTNVIKKSSYFITWNIRLTFLKPQKDENPGTERKYKLAIRKNSTSSASESFYSATERTHEWQERKIQRFSLSSKYKATYKTSSTFHTIKQAVPNPLERSPSQSLSQLRSSSRIISQGATEGFLKESAAKGKEKENNPRSASSFSQEISHHLPSKSPKASGTKHKSKLMRSFPGSSSSISLSNQQHSQSLTLSESPENLIITKEELELLHQGIQNIIIPSWIAHIPKEWEFFHLEPQRKLLIA</sequence>
<comment type="caution">
    <text evidence="2">The sequence shown here is derived from an EMBL/GenBank/DDBJ whole genome shotgun (WGS) entry which is preliminary data.</text>
</comment>